<proteinExistence type="inferred from homology"/>
<dbReference type="InterPro" id="IPR003838">
    <property type="entry name" value="ABC3_permease_C"/>
</dbReference>
<evidence type="ECO:0000256" key="5">
    <source>
        <dbReference type="ARBA" id="ARBA00023136"/>
    </source>
</evidence>
<protein>
    <submittedName>
        <fullName evidence="8">ABC transporter permease</fullName>
    </submittedName>
</protein>
<dbReference type="InterPro" id="IPR027022">
    <property type="entry name" value="ABC_permease_BceB-typ"/>
</dbReference>
<evidence type="ECO:0000256" key="6">
    <source>
        <dbReference type="PIRNR" id="PIRNR018968"/>
    </source>
</evidence>
<comment type="subcellular location">
    <subcellularLocation>
        <location evidence="1 6">Cell membrane</location>
        <topology evidence="1 6">Multi-pass membrane protein</topology>
    </subcellularLocation>
</comment>
<organism evidence="8 9">
    <name type="scientific">Solibaculum intestinale</name>
    <dbReference type="NCBI Taxonomy" id="3133165"/>
    <lineage>
        <taxon>Bacteria</taxon>
        <taxon>Bacillati</taxon>
        <taxon>Bacillota</taxon>
        <taxon>Clostridia</taxon>
        <taxon>Eubacteriales</taxon>
        <taxon>Oscillospiraceae</taxon>
        <taxon>Solibaculum</taxon>
    </lineage>
</organism>
<keyword evidence="6" id="KW-0813">Transport</keyword>
<feature type="transmembrane region" description="Helical" evidence="6">
    <location>
        <begin position="625"/>
        <end position="646"/>
    </location>
</feature>
<feature type="transmembrane region" description="Helical" evidence="6">
    <location>
        <begin position="108"/>
        <end position="141"/>
    </location>
</feature>
<keyword evidence="2 6" id="KW-1003">Cell membrane</keyword>
<evidence type="ECO:0000256" key="2">
    <source>
        <dbReference type="ARBA" id="ARBA00022475"/>
    </source>
</evidence>
<dbReference type="PANTHER" id="PTHR46795">
    <property type="entry name" value="ABC TRANSPORTER PERMEASE-RELATED-RELATED"/>
    <property type="match status" value="1"/>
</dbReference>
<evidence type="ECO:0000256" key="1">
    <source>
        <dbReference type="ARBA" id="ARBA00004651"/>
    </source>
</evidence>
<name>A0ABV1DYZ5_9FIRM</name>
<accession>A0ABV1DYZ5</accession>
<feature type="transmembrane region" description="Helical" evidence="6">
    <location>
        <begin position="201"/>
        <end position="221"/>
    </location>
</feature>
<keyword evidence="4 6" id="KW-1133">Transmembrane helix</keyword>
<dbReference type="PANTHER" id="PTHR46795:SF3">
    <property type="entry name" value="ABC TRANSPORTER PERMEASE"/>
    <property type="match status" value="1"/>
</dbReference>
<feature type="transmembrane region" description="Helical" evidence="6">
    <location>
        <begin position="529"/>
        <end position="557"/>
    </location>
</feature>
<feature type="transmembrane region" description="Helical" evidence="6">
    <location>
        <begin position="59"/>
        <end position="78"/>
    </location>
</feature>
<sequence>MHKLFYPKLAVTNLKKNRSTYFPYMLTCVVSIATFYTMYSIADNPGLADMPGTEVLTSILWLGTIIIALFSAALLFYTNSFLIKRRKKELGLYSILGMEKRHIVKTLFFETLFISVLCIALGLLVGALISKLLFLILLYLLNLATPIVFTLSWGGMGVTAILFACIFLLTLLTNFWQIHIANPIALLKGGQTGEKEPKSSWLLTLIGLLALGGGYAIALTVQSPLDALLLFFLAALLVIIGTFALFTSGSIALLKLLRRNKRFYYRPKNFISVSGMIYRMKQNAVGLANICILSTMVLVVISTTVSLYLGQERMLDERFPMDVTVQCADNQEQIDAVHLAIRTQQETSGVQVTECYDYRCFQYVGFSQQNMILSDVPGDFQGNATNYISSVTLIPLSDYNRMEGKDETLGKDEALVFTRAGRFGSKTLWIDEREFSVKEELDSFVLREKVDQVSQNSFFVILADMDVINDILASYPQEETPATIDHVTTFNIAGSDEAVATFSADLRQACRTAIPGVRVDSRELSREDWYSTFGGFLFLGLFLGMLFMMAMVLIIYYKQISEGYDDHDRFTIMQKVGMSKQEVKKTIHKQILMVFFLPLLFACVHITVAFPVISKLLLIFNMTDTTLNLVCTILTVLFFAVVYAIVYSLTARTYYRIVQEK</sequence>
<comment type="similarity">
    <text evidence="6">Belongs to the ABC-4 integral membrane protein family.</text>
</comment>
<evidence type="ECO:0000256" key="3">
    <source>
        <dbReference type="ARBA" id="ARBA00022692"/>
    </source>
</evidence>
<dbReference type="EMBL" id="JBBMFD010000002">
    <property type="protein sequence ID" value="MEQ2439680.1"/>
    <property type="molecule type" value="Genomic_DNA"/>
</dbReference>
<feature type="transmembrane region" description="Helical" evidence="6">
    <location>
        <begin position="284"/>
        <end position="309"/>
    </location>
</feature>
<feature type="transmembrane region" description="Helical" evidence="6">
    <location>
        <begin position="147"/>
        <end position="172"/>
    </location>
</feature>
<keyword evidence="9" id="KW-1185">Reference proteome</keyword>
<feature type="transmembrane region" description="Helical" evidence="6">
    <location>
        <begin position="591"/>
        <end position="613"/>
    </location>
</feature>
<evidence type="ECO:0000259" key="7">
    <source>
        <dbReference type="Pfam" id="PF02687"/>
    </source>
</evidence>
<evidence type="ECO:0000313" key="8">
    <source>
        <dbReference type="EMBL" id="MEQ2439680.1"/>
    </source>
</evidence>
<comment type="caution">
    <text evidence="8">The sequence shown here is derived from an EMBL/GenBank/DDBJ whole genome shotgun (WGS) entry which is preliminary data.</text>
</comment>
<dbReference type="PIRSF" id="PIRSF018968">
    <property type="entry name" value="ABC_permease_BceB"/>
    <property type="match status" value="1"/>
</dbReference>
<dbReference type="RefSeq" id="WP_349217944.1">
    <property type="nucleotide sequence ID" value="NZ_JBBMFD010000002.1"/>
</dbReference>
<feature type="transmembrane region" description="Helical" evidence="6">
    <location>
        <begin position="21"/>
        <end position="39"/>
    </location>
</feature>
<evidence type="ECO:0000256" key="4">
    <source>
        <dbReference type="ARBA" id="ARBA00022989"/>
    </source>
</evidence>
<gene>
    <name evidence="8" type="ORF">WMO26_02435</name>
</gene>
<dbReference type="InterPro" id="IPR052536">
    <property type="entry name" value="ABC-4_Integral_Memb_Prot"/>
</dbReference>
<feature type="domain" description="ABC3 transporter permease C-terminal" evidence="7">
    <location>
        <begin position="64"/>
        <end position="178"/>
    </location>
</feature>
<evidence type="ECO:0000313" key="9">
    <source>
        <dbReference type="Proteomes" id="UP001489509"/>
    </source>
</evidence>
<keyword evidence="3 6" id="KW-0812">Transmembrane</keyword>
<feature type="transmembrane region" description="Helical" evidence="6">
    <location>
        <begin position="227"/>
        <end position="254"/>
    </location>
</feature>
<reference evidence="8 9" key="1">
    <citation type="submission" date="2024-03" db="EMBL/GenBank/DDBJ databases">
        <title>Human intestinal bacterial collection.</title>
        <authorList>
            <person name="Pauvert C."/>
            <person name="Hitch T.C.A."/>
            <person name="Clavel T."/>
        </authorList>
    </citation>
    <scope>NUCLEOTIDE SEQUENCE [LARGE SCALE GENOMIC DNA]</scope>
    <source>
        <strain evidence="8 9">CLA-JM-H44</strain>
    </source>
</reference>
<dbReference type="Proteomes" id="UP001489509">
    <property type="component" value="Unassembled WGS sequence"/>
</dbReference>
<dbReference type="Pfam" id="PF02687">
    <property type="entry name" value="FtsX"/>
    <property type="match status" value="1"/>
</dbReference>
<keyword evidence="5 6" id="KW-0472">Membrane</keyword>